<keyword evidence="4" id="KW-1185">Reference proteome</keyword>
<evidence type="ECO:0000313" key="3">
    <source>
        <dbReference type="EMBL" id="KPL54159.1"/>
    </source>
</evidence>
<dbReference type="AlphaFoldDB" id="A0A0P6WHH2"/>
<dbReference type="Gene3D" id="3.40.50.10490">
    <property type="entry name" value="Glucose-6-phosphate isomerase like protein, domain 1"/>
    <property type="match status" value="1"/>
</dbReference>
<dbReference type="GO" id="GO:0016853">
    <property type="term" value="F:isomerase activity"/>
    <property type="evidence" value="ECO:0007669"/>
    <property type="project" value="InterPro"/>
</dbReference>
<name>A0A0P6WHH2_9HYPH</name>
<dbReference type="PROSITE" id="PS51464">
    <property type="entry name" value="SIS"/>
    <property type="match status" value="1"/>
</dbReference>
<dbReference type="InterPro" id="IPR017552">
    <property type="entry name" value="PHI/rmpB"/>
</dbReference>
<reference evidence="3 4" key="2">
    <citation type="submission" date="2015-10" db="EMBL/GenBank/DDBJ databases">
        <title>Draft Genome Sequence of Prosthecomicrobium hirschii ATCC 27832.</title>
        <authorList>
            <person name="Daniel J."/>
            <person name="Givan S.A."/>
            <person name="Brun Y.V."/>
            <person name="Brown P.J."/>
        </authorList>
    </citation>
    <scope>NUCLEOTIDE SEQUENCE [LARGE SCALE GENOMIC DNA]</scope>
    <source>
        <strain evidence="3 4">16</strain>
    </source>
</reference>
<dbReference type="InterPro" id="IPR046348">
    <property type="entry name" value="SIS_dom_sf"/>
</dbReference>
<protein>
    <recommendedName>
        <fullName evidence="2">SIS domain-containing protein</fullName>
    </recommendedName>
</protein>
<dbReference type="PANTHER" id="PTHR43443">
    <property type="entry name" value="3-HEXULOSE-6-PHOSPHATE ISOMERASE"/>
    <property type="match status" value="1"/>
</dbReference>
<dbReference type="EMBL" id="LJYW01000001">
    <property type="protein sequence ID" value="KPL54159.1"/>
    <property type="molecule type" value="Genomic_DNA"/>
</dbReference>
<accession>A0A0P6WHH2</accession>
<dbReference type="GO" id="GO:1901135">
    <property type="term" value="P:carbohydrate derivative metabolic process"/>
    <property type="evidence" value="ECO:0007669"/>
    <property type="project" value="InterPro"/>
</dbReference>
<evidence type="ECO:0000313" key="4">
    <source>
        <dbReference type="Proteomes" id="UP000048984"/>
    </source>
</evidence>
<dbReference type="PANTHER" id="PTHR43443:SF1">
    <property type="entry name" value="3-HEXULOSE-6-PHOSPHATE ISOMERASE"/>
    <property type="match status" value="1"/>
</dbReference>
<dbReference type="RefSeq" id="WP_054360325.1">
    <property type="nucleotide sequence ID" value="NZ_LJYW01000001.1"/>
</dbReference>
<evidence type="ECO:0000259" key="2">
    <source>
        <dbReference type="PROSITE" id="PS51464"/>
    </source>
</evidence>
<comment type="caution">
    <text evidence="3">The sequence shown here is derived from an EMBL/GenBank/DDBJ whole genome shotgun (WGS) entry which is preliminary data.</text>
</comment>
<dbReference type="Proteomes" id="UP000048984">
    <property type="component" value="Unassembled WGS sequence"/>
</dbReference>
<comment type="similarity">
    <text evidence="1">Belongs to the SIS family. PHI subfamily.</text>
</comment>
<dbReference type="SUPFAM" id="SSF53697">
    <property type="entry name" value="SIS domain"/>
    <property type="match status" value="1"/>
</dbReference>
<organism evidence="3 4">
    <name type="scientific">Prosthecodimorpha hirschii</name>
    <dbReference type="NCBI Taxonomy" id="665126"/>
    <lineage>
        <taxon>Bacteria</taxon>
        <taxon>Pseudomonadati</taxon>
        <taxon>Pseudomonadota</taxon>
        <taxon>Alphaproteobacteria</taxon>
        <taxon>Hyphomicrobiales</taxon>
        <taxon>Ancalomicrobiaceae</taxon>
        <taxon>Prosthecodimorpha</taxon>
    </lineage>
</organism>
<feature type="domain" description="SIS" evidence="2">
    <location>
        <begin position="29"/>
        <end position="167"/>
    </location>
</feature>
<proteinExistence type="inferred from homology"/>
<dbReference type="InterPro" id="IPR001347">
    <property type="entry name" value="SIS_dom"/>
</dbReference>
<dbReference type="STRING" id="665126.ABB55_19670"/>
<reference evidence="3 4" key="1">
    <citation type="submission" date="2015-09" db="EMBL/GenBank/DDBJ databases">
        <authorList>
            <person name="Jackson K.R."/>
            <person name="Lunt B.L."/>
            <person name="Fisher J.N.B."/>
            <person name="Gardner A.V."/>
            <person name="Bailey M.E."/>
            <person name="Deus L.M."/>
            <person name="Earl A.S."/>
            <person name="Gibby P.D."/>
            <person name="Hartmann K.A."/>
            <person name="Liu J.E."/>
            <person name="Manci A.M."/>
            <person name="Nielsen D.A."/>
            <person name="Solomon M.B."/>
            <person name="Breakwell D.P."/>
            <person name="Burnett S.H."/>
            <person name="Grose J.H."/>
        </authorList>
    </citation>
    <scope>NUCLEOTIDE SEQUENCE [LARGE SCALE GENOMIC DNA]</scope>
    <source>
        <strain evidence="3 4">16</strain>
    </source>
</reference>
<sequence length="180" mass="18290">MTGLAALGAILAEQRRVFEAVDAAGFDALATRMAAARRVFLYGVGRNGLVLQAAAMRLAHLGIDAHFVGQLSAPPAGPGDLVLVAAALGSLPTADAVIAAARRVGAAIAVVTARPGAVPESDLILCLPAQTMADAPVSPLPLGSAFELALHLLCEMLLLDLAARLGRSHADLAARHANLL</sequence>
<evidence type="ECO:0000256" key="1">
    <source>
        <dbReference type="ARBA" id="ARBA00009235"/>
    </source>
</evidence>
<gene>
    <name evidence="3" type="ORF">ABB55_19670</name>
</gene>
<dbReference type="GO" id="GO:0097367">
    <property type="term" value="F:carbohydrate derivative binding"/>
    <property type="evidence" value="ECO:0007669"/>
    <property type="project" value="InterPro"/>
</dbReference>